<reference evidence="1" key="2">
    <citation type="submission" date="2010-05" db="EMBL/GenBank/DDBJ databases">
        <title>The Genome Sequence of Magnaporthe poae strain ATCC 64411.</title>
        <authorList>
            <consortium name="The Broad Institute Genome Sequencing Platform"/>
            <consortium name="Broad Institute Genome Sequencing Center for Infectious Disease"/>
            <person name="Ma L.-J."/>
            <person name="Dead R."/>
            <person name="Young S."/>
            <person name="Zeng Q."/>
            <person name="Koehrsen M."/>
            <person name="Alvarado L."/>
            <person name="Berlin A."/>
            <person name="Chapman S.B."/>
            <person name="Chen Z."/>
            <person name="Freedman E."/>
            <person name="Gellesch M."/>
            <person name="Goldberg J."/>
            <person name="Griggs A."/>
            <person name="Gujja S."/>
            <person name="Heilman E.R."/>
            <person name="Heiman D."/>
            <person name="Hepburn T."/>
            <person name="Howarth C."/>
            <person name="Jen D."/>
            <person name="Larson L."/>
            <person name="Mehta T."/>
            <person name="Neiman D."/>
            <person name="Pearson M."/>
            <person name="Roberts A."/>
            <person name="Saif S."/>
            <person name="Shea T."/>
            <person name="Shenoy N."/>
            <person name="Sisk P."/>
            <person name="Stolte C."/>
            <person name="Sykes S."/>
            <person name="Walk T."/>
            <person name="White J."/>
            <person name="Yandava C."/>
            <person name="Haas B."/>
            <person name="Nusbaum C."/>
            <person name="Birren B."/>
        </authorList>
    </citation>
    <scope>NUCLEOTIDE SEQUENCE</scope>
    <source>
        <strain evidence="1">ATCC 64411</strain>
    </source>
</reference>
<dbReference type="VEuPathDB" id="FungiDB:MAPG_02899"/>
<gene>
    <name evidence="1" type="ORF">MAPG_02899</name>
</gene>
<keyword evidence="3" id="KW-1185">Reference proteome</keyword>
<evidence type="ECO:0008006" key="4">
    <source>
        <dbReference type="Google" id="ProtNLM"/>
    </source>
</evidence>
<dbReference type="Gene3D" id="3.20.170.20">
    <property type="entry name" value="Protein of unknown function DUF952"/>
    <property type="match status" value="1"/>
</dbReference>
<dbReference type="InterPro" id="IPR009297">
    <property type="entry name" value="DUF952"/>
</dbReference>
<reference evidence="3" key="1">
    <citation type="submission" date="2010-05" db="EMBL/GenBank/DDBJ databases">
        <title>The genome sequence of Magnaporthe poae strain ATCC 64411.</title>
        <authorList>
            <person name="Ma L.-J."/>
            <person name="Dead R."/>
            <person name="Young S."/>
            <person name="Zeng Q."/>
            <person name="Koehrsen M."/>
            <person name="Alvarado L."/>
            <person name="Berlin A."/>
            <person name="Chapman S.B."/>
            <person name="Chen Z."/>
            <person name="Freedman E."/>
            <person name="Gellesch M."/>
            <person name="Goldberg J."/>
            <person name="Griggs A."/>
            <person name="Gujja S."/>
            <person name="Heilman E.R."/>
            <person name="Heiman D."/>
            <person name="Hepburn T."/>
            <person name="Howarth C."/>
            <person name="Jen D."/>
            <person name="Larson L."/>
            <person name="Mehta T."/>
            <person name="Neiman D."/>
            <person name="Pearson M."/>
            <person name="Roberts A."/>
            <person name="Saif S."/>
            <person name="Shea T."/>
            <person name="Shenoy N."/>
            <person name="Sisk P."/>
            <person name="Stolte C."/>
            <person name="Sykes S."/>
            <person name="Walk T."/>
            <person name="White J."/>
            <person name="Yandava C."/>
            <person name="Haas B."/>
            <person name="Nusbaum C."/>
            <person name="Birren B."/>
        </authorList>
    </citation>
    <scope>NUCLEOTIDE SEQUENCE [LARGE SCALE GENOMIC DNA]</scope>
    <source>
        <strain evidence="3">ATCC 64411 / 73-15</strain>
    </source>
</reference>
<dbReference type="Pfam" id="PF06108">
    <property type="entry name" value="DUF952"/>
    <property type="match status" value="1"/>
</dbReference>
<dbReference type="EMBL" id="GL876967">
    <property type="protein sequence ID" value="KLU83849.1"/>
    <property type="molecule type" value="Genomic_DNA"/>
</dbReference>
<dbReference type="OMA" id="NDEGWDK"/>
<evidence type="ECO:0000313" key="2">
    <source>
        <dbReference type="EnsemblFungi" id="MAPG_02899T0"/>
    </source>
</evidence>
<dbReference type="PANTHER" id="PTHR34129:SF1">
    <property type="entry name" value="DUF952 DOMAIN-CONTAINING PROTEIN"/>
    <property type="match status" value="1"/>
</dbReference>
<sequence>MASNAPSPLPRFVYKITPSAPPEPLPAVYPPSELDQNDGFVHLSTGPQIPITAGLWFKDTAEFWIIKIRLAGARFEKDINWDVPGCPHLYGNFGAEDVDSVRKFNREQGQVWDQVLEPSVSWLE</sequence>
<dbReference type="STRING" id="644358.A0A0C4DSL7"/>
<dbReference type="PANTHER" id="PTHR34129">
    <property type="entry name" value="BLR1139 PROTEIN"/>
    <property type="match status" value="1"/>
</dbReference>
<proteinExistence type="predicted"/>
<dbReference type="AlphaFoldDB" id="A0A0C4DSL7"/>
<dbReference type="EnsemblFungi" id="MAPG_02899T0">
    <property type="protein sequence ID" value="MAPG_02899T0"/>
    <property type="gene ID" value="MAPG_02899"/>
</dbReference>
<organism evidence="2 3">
    <name type="scientific">Magnaporthiopsis poae (strain ATCC 64411 / 73-15)</name>
    <name type="common">Kentucky bluegrass fungus</name>
    <name type="synonym">Magnaporthe poae</name>
    <dbReference type="NCBI Taxonomy" id="644358"/>
    <lineage>
        <taxon>Eukaryota</taxon>
        <taxon>Fungi</taxon>
        <taxon>Dikarya</taxon>
        <taxon>Ascomycota</taxon>
        <taxon>Pezizomycotina</taxon>
        <taxon>Sordariomycetes</taxon>
        <taxon>Sordariomycetidae</taxon>
        <taxon>Magnaporthales</taxon>
        <taxon>Magnaporthaceae</taxon>
        <taxon>Magnaporthiopsis</taxon>
    </lineage>
</organism>
<accession>A0A0C4DSL7</accession>
<dbReference type="SUPFAM" id="SSF56399">
    <property type="entry name" value="ADP-ribosylation"/>
    <property type="match status" value="1"/>
</dbReference>
<dbReference type="Proteomes" id="UP000011715">
    <property type="component" value="Unassembled WGS sequence"/>
</dbReference>
<evidence type="ECO:0000313" key="1">
    <source>
        <dbReference type="EMBL" id="KLU83849.1"/>
    </source>
</evidence>
<name>A0A0C4DSL7_MAGP6</name>
<reference evidence="1" key="3">
    <citation type="submission" date="2011-03" db="EMBL/GenBank/DDBJ databases">
        <title>Annotation of Magnaporthe poae ATCC 64411.</title>
        <authorList>
            <person name="Ma L.-J."/>
            <person name="Dead R."/>
            <person name="Young S.K."/>
            <person name="Zeng Q."/>
            <person name="Gargeya S."/>
            <person name="Fitzgerald M."/>
            <person name="Haas B."/>
            <person name="Abouelleil A."/>
            <person name="Alvarado L."/>
            <person name="Arachchi H.M."/>
            <person name="Berlin A."/>
            <person name="Brown A."/>
            <person name="Chapman S.B."/>
            <person name="Chen Z."/>
            <person name="Dunbar C."/>
            <person name="Freedman E."/>
            <person name="Gearin G."/>
            <person name="Gellesch M."/>
            <person name="Goldberg J."/>
            <person name="Griggs A."/>
            <person name="Gujja S."/>
            <person name="Heiman D."/>
            <person name="Howarth C."/>
            <person name="Larson L."/>
            <person name="Lui A."/>
            <person name="MacDonald P.J.P."/>
            <person name="Mehta T."/>
            <person name="Montmayeur A."/>
            <person name="Murphy C."/>
            <person name="Neiman D."/>
            <person name="Pearson M."/>
            <person name="Priest M."/>
            <person name="Roberts A."/>
            <person name="Saif S."/>
            <person name="Shea T."/>
            <person name="Shenoy N."/>
            <person name="Sisk P."/>
            <person name="Stolte C."/>
            <person name="Sykes S."/>
            <person name="Yandava C."/>
            <person name="Wortman J."/>
            <person name="Nusbaum C."/>
            <person name="Birren B."/>
        </authorList>
    </citation>
    <scope>NUCLEOTIDE SEQUENCE</scope>
    <source>
        <strain evidence="1">ATCC 64411</strain>
    </source>
</reference>
<dbReference type="eggNOG" id="ENOG502SBXH">
    <property type="taxonomic scope" value="Eukaryota"/>
</dbReference>
<reference evidence="2" key="5">
    <citation type="submission" date="2015-06" db="UniProtKB">
        <authorList>
            <consortium name="EnsemblFungi"/>
        </authorList>
    </citation>
    <scope>IDENTIFICATION</scope>
    <source>
        <strain evidence="2">ATCC 64411</strain>
    </source>
</reference>
<dbReference type="OrthoDB" id="3335358at2759"/>
<protein>
    <recommendedName>
        <fullName evidence="4">DUF952 domain-containing protein</fullName>
    </recommendedName>
</protein>
<reference evidence="2" key="4">
    <citation type="journal article" date="2015" name="G3 (Bethesda)">
        <title>Genome sequences of three phytopathogenic species of the Magnaporthaceae family of fungi.</title>
        <authorList>
            <person name="Okagaki L.H."/>
            <person name="Nunes C.C."/>
            <person name="Sailsbery J."/>
            <person name="Clay B."/>
            <person name="Brown D."/>
            <person name="John T."/>
            <person name="Oh Y."/>
            <person name="Young N."/>
            <person name="Fitzgerald M."/>
            <person name="Haas B.J."/>
            <person name="Zeng Q."/>
            <person name="Young S."/>
            <person name="Adiconis X."/>
            <person name="Fan L."/>
            <person name="Levin J.Z."/>
            <person name="Mitchell T.K."/>
            <person name="Okubara P.A."/>
            <person name="Farman M.L."/>
            <person name="Kohn L.M."/>
            <person name="Birren B."/>
            <person name="Ma L.-J."/>
            <person name="Dean R.A."/>
        </authorList>
    </citation>
    <scope>NUCLEOTIDE SEQUENCE</scope>
    <source>
        <strain evidence="2">ATCC 64411 / 73-15</strain>
    </source>
</reference>
<dbReference type="EMBL" id="ADBL01000702">
    <property type="status" value="NOT_ANNOTATED_CDS"/>
    <property type="molecule type" value="Genomic_DNA"/>
</dbReference>
<evidence type="ECO:0000313" key="3">
    <source>
        <dbReference type="Proteomes" id="UP000011715"/>
    </source>
</evidence>